<dbReference type="EMBL" id="KU873925">
    <property type="protein sequence ID" value="AND74977.1"/>
    <property type="molecule type" value="Genomic_DNA"/>
</dbReference>
<gene>
    <name evidence="1" type="ORF">pf16_54</name>
</gene>
<dbReference type="Proteomes" id="UP000225821">
    <property type="component" value="Segment"/>
</dbReference>
<organism evidence="1 2">
    <name type="scientific">Pseudomonas phage pf16</name>
    <dbReference type="NCBI Taxonomy" id="1815630"/>
    <lineage>
        <taxon>Viruses</taxon>
        <taxon>Duplodnaviria</taxon>
        <taxon>Heunggongvirae</taxon>
        <taxon>Uroviricota</taxon>
        <taxon>Caudoviricetes</taxon>
        <taxon>Chakrabartyvirus</taxon>
        <taxon>Chakrabartyvirus pf16</taxon>
    </lineage>
</organism>
<evidence type="ECO:0000313" key="2">
    <source>
        <dbReference type="Proteomes" id="UP000225821"/>
    </source>
</evidence>
<name>A0A1S5R3J9_9CAUD</name>
<keyword evidence="2" id="KW-1185">Reference proteome</keyword>
<sequence>MKNKKVIDLSSPEGNVFWVLEYVVTTLQGHARESLEHARAIQRYVNLGSYDAILAEIEREHGDEVEFINK</sequence>
<reference evidence="1 2" key="1">
    <citation type="submission" date="2016-03" db="EMBL/GenBank/DDBJ databases">
        <title>Characterisation of pf16 and phiPMW: Two novel phages infecting Pseudomonas putida PpG1.</title>
        <authorList>
            <person name="Magill D.J."/>
            <person name="Krylov V.N."/>
            <person name="Shaburova O.V."/>
            <person name="Allen C.C.R."/>
            <person name="McGrath J.W."/>
            <person name="Quinn J.P."/>
            <person name="Kulakov L.A."/>
        </authorList>
    </citation>
    <scope>NUCLEOTIDE SEQUENCE [LARGE SCALE GENOMIC DNA]</scope>
</reference>
<accession>A0A1S5R3J9</accession>
<evidence type="ECO:0000313" key="1">
    <source>
        <dbReference type="EMBL" id="AND74977.1"/>
    </source>
</evidence>
<proteinExistence type="predicted"/>
<protein>
    <submittedName>
        <fullName evidence="1">Uncharacterized protein</fullName>
    </submittedName>
</protein>